<dbReference type="RefSeq" id="WP_035028458.1">
    <property type="nucleotide sequence ID" value="NZ_KK073893.1"/>
</dbReference>
<evidence type="ECO:0000313" key="3">
    <source>
        <dbReference type="Proteomes" id="UP000019849"/>
    </source>
</evidence>
<dbReference type="EMBL" id="SNZF01000014">
    <property type="protein sequence ID" value="TDR34488.1"/>
    <property type="molecule type" value="Genomic_DNA"/>
</dbReference>
<keyword evidence="4" id="KW-1185">Reference proteome</keyword>
<dbReference type="Proteomes" id="UP000019849">
    <property type="component" value="Unassembled WGS sequence"/>
</dbReference>
<evidence type="ECO:0000313" key="2">
    <source>
        <dbReference type="EMBL" id="TDR34488.1"/>
    </source>
</evidence>
<protein>
    <submittedName>
        <fullName evidence="1">Uncharacterized protein</fullName>
    </submittedName>
</protein>
<gene>
    <name evidence="1" type="ORF">BG36_10160</name>
    <name evidence="2" type="ORF">DES43_11495</name>
</gene>
<evidence type="ECO:0000313" key="1">
    <source>
        <dbReference type="EMBL" id="EXL04477.1"/>
    </source>
</evidence>
<evidence type="ECO:0000313" key="4">
    <source>
        <dbReference type="Proteomes" id="UP000294958"/>
    </source>
</evidence>
<reference evidence="1 3" key="1">
    <citation type="submission" date="2014-02" db="EMBL/GenBank/DDBJ databases">
        <title>Aquamicrobium defluvii Genome sequencing.</title>
        <authorList>
            <person name="Wang X."/>
        </authorList>
    </citation>
    <scope>NUCLEOTIDE SEQUENCE [LARGE SCALE GENOMIC DNA]</scope>
    <source>
        <strain evidence="1 3">W13Z1</strain>
    </source>
</reference>
<dbReference type="HOGENOM" id="CLU_2735343_0_0_5"/>
<comment type="caution">
    <text evidence="1">The sequence shown here is derived from an EMBL/GenBank/DDBJ whole genome shotgun (WGS) entry which is preliminary data.</text>
</comment>
<dbReference type="PATRIC" id="fig|69279.3.peg.3123"/>
<proteinExistence type="predicted"/>
<accession>A0A011TKE4</accession>
<dbReference type="EMBL" id="JENY01000021">
    <property type="protein sequence ID" value="EXL04477.1"/>
    <property type="molecule type" value="Genomic_DNA"/>
</dbReference>
<dbReference type="AlphaFoldDB" id="A0A011TKE4"/>
<dbReference type="Proteomes" id="UP000294958">
    <property type="component" value="Unassembled WGS sequence"/>
</dbReference>
<organism evidence="1 3">
    <name type="scientific">Aquamicrobium defluvii</name>
    <dbReference type="NCBI Taxonomy" id="69279"/>
    <lineage>
        <taxon>Bacteria</taxon>
        <taxon>Pseudomonadati</taxon>
        <taxon>Pseudomonadota</taxon>
        <taxon>Alphaproteobacteria</taxon>
        <taxon>Hyphomicrobiales</taxon>
        <taxon>Phyllobacteriaceae</taxon>
        <taxon>Aquamicrobium</taxon>
    </lineage>
</organism>
<dbReference type="eggNOG" id="ENOG5032H6Q">
    <property type="taxonomic scope" value="Bacteria"/>
</dbReference>
<reference evidence="2 4" key="2">
    <citation type="submission" date="2019-03" db="EMBL/GenBank/DDBJ databases">
        <title>Genomic Encyclopedia of Type Strains, Phase IV (KMG-IV): sequencing the most valuable type-strain genomes for metagenomic binning, comparative biology and taxonomic classification.</title>
        <authorList>
            <person name="Goeker M."/>
        </authorList>
    </citation>
    <scope>NUCLEOTIDE SEQUENCE [LARGE SCALE GENOMIC DNA]</scope>
    <source>
        <strain evidence="2 4">DSM 11603</strain>
    </source>
</reference>
<name>A0A011TKE4_9HYPH</name>
<sequence length="74" mass="8073">MTIMPGFDTVPAPEHPPSEFMAHESECRKVFLPLLEQLLDKAAEAGWSRRTVASTLMFLAASQVSASNGNIGRQ</sequence>
<dbReference type="OrthoDB" id="8375240at2"/>